<keyword evidence="9" id="KW-0479">Metal-binding</keyword>
<evidence type="ECO:0000256" key="6">
    <source>
        <dbReference type="ARBA" id="ARBA00022485"/>
    </source>
</evidence>
<dbReference type="RefSeq" id="WP_320426909.1">
    <property type="nucleotide sequence ID" value="NZ_JAXCLA010000012.1"/>
</dbReference>
<dbReference type="SMART" id="SM00387">
    <property type="entry name" value="HATPase_c"/>
    <property type="match status" value="1"/>
</dbReference>
<dbReference type="InterPro" id="IPR004358">
    <property type="entry name" value="Sig_transdc_His_kin-like_C"/>
</dbReference>
<comment type="caution">
    <text evidence="17">The sequence shown here is derived from an EMBL/GenBank/DDBJ whole genome shotgun (WGS) entry which is preliminary data.</text>
</comment>
<organism evidence="17 18">
    <name type="scientific">Roseateles agri</name>
    <dbReference type="NCBI Taxonomy" id="3098619"/>
    <lineage>
        <taxon>Bacteria</taxon>
        <taxon>Pseudomonadati</taxon>
        <taxon>Pseudomonadota</taxon>
        <taxon>Betaproteobacteria</taxon>
        <taxon>Burkholderiales</taxon>
        <taxon>Sphaerotilaceae</taxon>
        <taxon>Roseateles</taxon>
    </lineage>
</organism>
<evidence type="ECO:0000256" key="2">
    <source>
        <dbReference type="ARBA" id="ARBA00001966"/>
    </source>
</evidence>
<dbReference type="Gene3D" id="1.20.5.1930">
    <property type="match status" value="1"/>
</dbReference>
<keyword evidence="13" id="KW-0411">Iron-sulfur</keyword>
<sequence length="304" mass="33580">MKQPSPVRHQPSRAAQTDLAWVLAAALLTFLLASRLELQERIARLTSSLEAWQVDEVPTALVALSLGLAWYAWRRRRESQQLLARNRELAQQLIAVQEGERLALARELHDELAQHCTAIRVEAAYIERSREPAQTAAAAQRAAASAELLYEGVRRLLRRLRPAELDELGLVAALQSLCESCETRSRLRCTFRHRGRLDGLGEATDTAVYRVTQEAMSNTVRHAHAQRLAIDLGVDEQGLRLRIEDDGGGFDTKARSRGLGLLGAAERAAALGGSIEVRSEPGGGTCIELRIPLQPQRQREAVLA</sequence>
<dbReference type="Proteomes" id="UP001285263">
    <property type="component" value="Unassembled WGS sequence"/>
</dbReference>
<dbReference type="InterPro" id="IPR050482">
    <property type="entry name" value="Sensor_HK_TwoCompSys"/>
</dbReference>
<comment type="cofactor">
    <cofactor evidence="2">
        <name>[4Fe-4S] cluster</name>
        <dbReference type="ChEBI" id="CHEBI:49883"/>
    </cofactor>
</comment>
<comment type="catalytic activity">
    <reaction evidence="1">
        <text>ATP + protein L-histidine = ADP + protein N-phospho-L-histidine.</text>
        <dbReference type="EC" id="2.7.13.3"/>
    </reaction>
</comment>
<dbReference type="Pfam" id="PF02518">
    <property type="entry name" value="HATPase_c"/>
    <property type="match status" value="1"/>
</dbReference>
<dbReference type="Pfam" id="PF07730">
    <property type="entry name" value="HisKA_3"/>
    <property type="match status" value="1"/>
</dbReference>
<dbReference type="InterPro" id="IPR005467">
    <property type="entry name" value="His_kinase_dom"/>
</dbReference>
<evidence type="ECO:0000313" key="18">
    <source>
        <dbReference type="Proteomes" id="UP001285263"/>
    </source>
</evidence>
<evidence type="ECO:0000256" key="11">
    <source>
        <dbReference type="ARBA" id="ARBA00023004"/>
    </source>
</evidence>
<evidence type="ECO:0000256" key="14">
    <source>
        <dbReference type="ARBA" id="ARBA00024827"/>
    </source>
</evidence>
<dbReference type="PANTHER" id="PTHR24421">
    <property type="entry name" value="NITRATE/NITRITE SENSOR PROTEIN NARX-RELATED"/>
    <property type="match status" value="1"/>
</dbReference>
<evidence type="ECO:0000256" key="4">
    <source>
        <dbReference type="ARBA" id="ARBA00012438"/>
    </source>
</evidence>
<keyword evidence="10 17" id="KW-0418">Kinase</keyword>
<dbReference type="PANTHER" id="PTHR24421:SF58">
    <property type="entry name" value="SIGNAL TRANSDUCTION HISTIDINE-PROTEIN KINASE_PHOSPHATASE UHPB"/>
    <property type="match status" value="1"/>
</dbReference>
<keyword evidence="7" id="KW-0963">Cytoplasm</keyword>
<reference evidence="17 18" key="1">
    <citation type="submission" date="2023-11" db="EMBL/GenBank/DDBJ databases">
        <title>Paucibacter sp. nov., isolated from fresh soil in Korea.</title>
        <authorList>
            <person name="Le N.T.T."/>
        </authorList>
    </citation>
    <scope>NUCLEOTIDE SEQUENCE [LARGE SCALE GENOMIC DNA]</scope>
    <source>
        <strain evidence="17 18">R3-3</strain>
    </source>
</reference>
<evidence type="ECO:0000256" key="5">
    <source>
        <dbReference type="ARBA" id="ARBA00017322"/>
    </source>
</evidence>
<evidence type="ECO:0000256" key="1">
    <source>
        <dbReference type="ARBA" id="ARBA00000085"/>
    </source>
</evidence>
<evidence type="ECO:0000256" key="12">
    <source>
        <dbReference type="ARBA" id="ARBA00023012"/>
    </source>
</evidence>
<dbReference type="PROSITE" id="PS50109">
    <property type="entry name" value="HIS_KIN"/>
    <property type="match status" value="1"/>
</dbReference>
<dbReference type="GO" id="GO:0016301">
    <property type="term" value="F:kinase activity"/>
    <property type="evidence" value="ECO:0007669"/>
    <property type="project" value="UniProtKB-KW"/>
</dbReference>
<dbReference type="EC" id="2.7.13.3" evidence="4"/>
<comment type="subcellular location">
    <subcellularLocation>
        <location evidence="3">Cytoplasm</location>
    </subcellularLocation>
</comment>
<evidence type="ECO:0000313" key="17">
    <source>
        <dbReference type="EMBL" id="MDY0748939.1"/>
    </source>
</evidence>
<dbReference type="PRINTS" id="PR00344">
    <property type="entry name" value="BCTRLSENSOR"/>
</dbReference>
<evidence type="ECO:0000256" key="9">
    <source>
        <dbReference type="ARBA" id="ARBA00022723"/>
    </source>
</evidence>
<keyword evidence="6" id="KW-0004">4Fe-4S</keyword>
<keyword evidence="12" id="KW-0902">Two-component regulatory system</keyword>
<comment type="function">
    <text evidence="14">Member of the two-component regulatory system NreB/NreC involved in the control of dissimilatory nitrate/nitrite reduction in response to oxygen. NreB functions as a direct oxygen sensor histidine kinase which is autophosphorylated, in the absence of oxygen, probably at the conserved histidine residue, and transfers its phosphate group probably to a conserved aspartate residue of NreC. NreB/NreC activates the expression of the nitrate (narGHJI) and nitrite (nir) reductase operons, as well as the putative nitrate transporter gene narT.</text>
</comment>
<dbReference type="InterPro" id="IPR011712">
    <property type="entry name" value="Sig_transdc_His_kin_sub3_dim/P"/>
</dbReference>
<dbReference type="InterPro" id="IPR036890">
    <property type="entry name" value="HATPase_C_sf"/>
</dbReference>
<dbReference type="SUPFAM" id="SSF55874">
    <property type="entry name" value="ATPase domain of HSP90 chaperone/DNA topoisomerase II/histidine kinase"/>
    <property type="match status" value="1"/>
</dbReference>
<evidence type="ECO:0000256" key="3">
    <source>
        <dbReference type="ARBA" id="ARBA00004496"/>
    </source>
</evidence>
<evidence type="ECO:0000256" key="10">
    <source>
        <dbReference type="ARBA" id="ARBA00022777"/>
    </source>
</evidence>
<proteinExistence type="predicted"/>
<dbReference type="InterPro" id="IPR003594">
    <property type="entry name" value="HATPase_dom"/>
</dbReference>
<feature type="domain" description="Histidine kinase" evidence="16">
    <location>
        <begin position="103"/>
        <end position="295"/>
    </location>
</feature>
<keyword evidence="8" id="KW-0808">Transferase</keyword>
<name>A0ABU5DRJ2_9BURK</name>
<protein>
    <recommendedName>
        <fullName evidence="5">Oxygen sensor histidine kinase NreB</fullName>
        <ecNumber evidence="4">2.7.13.3</ecNumber>
    </recommendedName>
    <alternativeName>
        <fullName evidence="15">Nitrogen regulation protein B</fullName>
    </alternativeName>
</protein>
<evidence type="ECO:0000259" key="16">
    <source>
        <dbReference type="PROSITE" id="PS50109"/>
    </source>
</evidence>
<evidence type="ECO:0000256" key="15">
    <source>
        <dbReference type="ARBA" id="ARBA00030800"/>
    </source>
</evidence>
<dbReference type="Gene3D" id="3.30.565.10">
    <property type="entry name" value="Histidine kinase-like ATPase, C-terminal domain"/>
    <property type="match status" value="1"/>
</dbReference>
<keyword evidence="11" id="KW-0408">Iron</keyword>
<keyword evidence="18" id="KW-1185">Reference proteome</keyword>
<evidence type="ECO:0000256" key="7">
    <source>
        <dbReference type="ARBA" id="ARBA00022490"/>
    </source>
</evidence>
<accession>A0ABU5DRJ2</accession>
<evidence type="ECO:0000256" key="13">
    <source>
        <dbReference type="ARBA" id="ARBA00023014"/>
    </source>
</evidence>
<gene>
    <name evidence="17" type="ORF">SNE35_30860</name>
</gene>
<evidence type="ECO:0000256" key="8">
    <source>
        <dbReference type="ARBA" id="ARBA00022679"/>
    </source>
</evidence>
<dbReference type="CDD" id="cd16917">
    <property type="entry name" value="HATPase_UhpB-NarQ-NarX-like"/>
    <property type="match status" value="1"/>
</dbReference>
<dbReference type="EMBL" id="JAXCLA010000012">
    <property type="protein sequence ID" value="MDY0748939.1"/>
    <property type="molecule type" value="Genomic_DNA"/>
</dbReference>